<evidence type="ECO:0000313" key="2">
    <source>
        <dbReference type="Proteomes" id="UP001483337"/>
    </source>
</evidence>
<gene>
    <name evidence="1" type="ORF">WJM97_11650</name>
</gene>
<dbReference type="RefSeq" id="WP_353928984.1">
    <property type="nucleotide sequence ID" value="NZ_CP150886.1"/>
</dbReference>
<dbReference type="InterPro" id="IPR011990">
    <property type="entry name" value="TPR-like_helical_dom_sf"/>
</dbReference>
<dbReference type="Gene3D" id="1.25.40.10">
    <property type="entry name" value="Tetratricopeptide repeat domain"/>
    <property type="match status" value="1"/>
</dbReference>
<reference evidence="1 2" key="1">
    <citation type="submission" date="2024-04" db="EMBL/GenBank/DDBJ databases">
        <title>Okeanomitos corallinicola gen. &amp; sp. nov. (Nostocales, Cyanobacteria), a new toxic marine heterocyst-forming cyanobacterium from a coral reef.</title>
        <authorList>
            <person name="Li H."/>
            <person name="Li R."/>
            <person name="Kang J."/>
            <person name="Hii K.S."/>
            <person name="Mohamed H.F."/>
            <person name="Xu X."/>
            <person name="Luo Z."/>
        </authorList>
    </citation>
    <scope>NUCLEOTIDE SEQUENCE [LARGE SCALE GENOMIC DNA]</scope>
    <source>
        <strain evidence="1 2">TIOX110</strain>
    </source>
</reference>
<dbReference type="EMBL" id="CP150886">
    <property type="protein sequence ID" value="WZB86068.1"/>
    <property type="molecule type" value="Genomic_DNA"/>
</dbReference>
<organism evidence="1 2">
    <name type="scientific">Okeanomitos corallinicola TIOX110</name>
    <dbReference type="NCBI Taxonomy" id="3133117"/>
    <lineage>
        <taxon>Bacteria</taxon>
        <taxon>Bacillati</taxon>
        <taxon>Cyanobacteriota</taxon>
        <taxon>Cyanophyceae</taxon>
        <taxon>Nostocales</taxon>
        <taxon>Aphanizomenonaceae</taxon>
        <taxon>Okeanomitos</taxon>
    </lineage>
</organism>
<name>A0ABZ2URL3_9CYAN</name>
<accession>A0ABZ2URL3</accession>
<dbReference type="SUPFAM" id="SSF48452">
    <property type="entry name" value="TPR-like"/>
    <property type="match status" value="1"/>
</dbReference>
<keyword evidence="2" id="KW-1185">Reference proteome</keyword>
<proteinExistence type="predicted"/>
<protein>
    <submittedName>
        <fullName evidence="1">Molecular chaperone DnaJ</fullName>
    </submittedName>
</protein>
<dbReference type="Proteomes" id="UP001483337">
    <property type="component" value="Chromosome"/>
</dbReference>
<evidence type="ECO:0000313" key="1">
    <source>
        <dbReference type="EMBL" id="WZB86068.1"/>
    </source>
</evidence>
<sequence>MEYNPYDILGLSQAASKVEITQAVAVAIQRKQYPVDVIAKAQKSLMKPEERTIADYLRPILPTIKEFKYSDLSALQKPALSLTLLSEFDGLDQAIAQAVQQEKQERNALPLSLSELFTAGVAACKEGRYPKAIKYLEDYCEGCTETHSQNYLKAKICLIKAYQMGGQLHRAITLCQSLINHSHPQVNTWANKILAILSK</sequence>